<feature type="compositionally biased region" description="Basic and acidic residues" evidence="10">
    <location>
        <begin position="1"/>
        <end position="10"/>
    </location>
</feature>
<dbReference type="GO" id="GO:0005634">
    <property type="term" value="C:nucleus"/>
    <property type="evidence" value="ECO:0007669"/>
    <property type="project" value="TreeGrafter"/>
</dbReference>
<protein>
    <recommendedName>
        <fullName evidence="1">non-specific serine/threonine protein kinase</fullName>
        <ecNumber evidence="1">2.7.11.1</ecNumber>
    </recommendedName>
</protein>
<evidence type="ECO:0000259" key="11">
    <source>
        <dbReference type="PROSITE" id="PS50011"/>
    </source>
</evidence>
<evidence type="ECO:0000256" key="3">
    <source>
        <dbReference type="ARBA" id="ARBA00022679"/>
    </source>
</evidence>
<dbReference type="PANTHER" id="PTHR47634">
    <property type="entry name" value="PROTEIN KINASE DOMAIN-CONTAINING PROTEIN-RELATED"/>
    <property type="match status" value="1"/>
</dbReference>
<dbReference type="GO" id="GO:0050684">
    <property type="term" value="P:regulation of mRNA processing"/>
    <property type="evidence" value="ECO:0007669"/>
    <property type="project" value="TreeGrafter"/>
</dbReference>
<evidence type="ECO:0000313" key="12">
    <source>
        <dbReference type="EMBL" id="KAK4444784.1"/>
    </source>
</evidence>
<keyword evidence="4 9" id="KW-0547">Nucleotide-binding</keyword>
<keyword evidence="13" id="KW-1185">Reference proteome</keyword>
<feature type="non-terminal residue" evidence="12">
    <location>
        <position position="1"/>
    </location>
</feature>
<dbReference type="Pfam" id="PF00069">
    <property type="entry name" value="Pkinase"/>
    <property type="match status" value="2"/>
</dbReference>
<dbReference type="GO" id="GO:0005737">
    <property type="term" value="C:cytoplasm"/>
    <property type="evidence" value="ECO:0007669"/>
    <property type="project" value="TreeGrafter"/>
</dbReference>
<dbReference type="PROSITE" id="PS00107">
    <property type="entry name" value="PROTEIN_KINASE_ATP"/>
    <property type="match status" value="1"/>
</dbReference>
<keyword evidence="5" id="KW-0418">Kinase</keyword>
<dbReference type="AlphaFoldDB" id="A0AAV9G7K5"/>
<reference evidence="12" key="2">
    <citation type="submission" date="2023-05" db="EMBL/GenBank/DDBJ databases">
        <authorList>
            <consortium name="Lawrence Berkeley National Laboratory"/>
            <person name="Steindorff A."/>
            <person name="Hensen N."/>
            <person name="Bonometti L."/>
            <person name="Westerberg I."/>
            <person name="Brannstrom I.O."/>
            <person name="Guillou S."/>
            <person name="Cros-Aarteil S."/>
            <person name="Calhoun S."/>
            <person name="Haridas S."/>
            <person name="Kuo A."/>
            <person name="Mondo S."/>
            <person name="Pangilinan J."/>
            <person name="Riley R."/>
            <person name="Labutti K."/>
            <person name="Andreopoulos B."/>
            <person name="Lipzen A."/>
            <person name="Chen C."/>
            <person name="Yanf M."/>
            <person name="Daum C."/>
            <person name="Ng V."/>
            <person name="Clum A."/>
            <person name="Ohm R."/>
            <person name="Martin F."/>
            <person name="Silar P."/>
            <person name="Natvig D."/>
            <person name="Lalanne C."/>
            <person name="Gautier V."/>
            <person name="Ament-Velasquez S.L."/>
            <person name="Kruys A."/>
            <person name="Hutchinson M.I."/>
            <person name="Powell A.J."/>
            <person name="Barry K."/>
            <person name="Miller A.N."/>
            <person name="Grigoriev I.V."/>
            <person name="Debuchy R."/>
            <person name="Gladieux P."/>
            <person name="Thoren M.H."/>
            <person name="Johannesson H."/>
        </authorList>
    </citation>
    <scope>NUCLEOTIDE SEQUENCE</scope>
    <source>
        <strain evidence="12">PSN243</strain>
    </source>
</reference>
<dbReference type="EC" id="2.7.11.1" evidence="1"/>
<dbReference type="GO" id="GO:0004674">
    <property type="term" value="F:protein serine/threonine kinase activity"/>
    <property type="evidence" value="ECO:0007669"/>
    <property type="project" value="UniProtKB-KW"/>
</dbReference>
<evidence type="ECO:0000256" key="5">
    <source>
        <dbReference type="ARBA" id="ARBA00022777"/>
    </source>
</evidence>
<comment type="catalytic activity">
    <reaction evidence="7">
        <text>L-threonyl-[protein] + ATP = O-phospho-L-threonyl-[protein] + ADP + H(+)</text>
        <dbReference type="Rhea" id="RHEA:46608"/>
        <dbReference type="Rhea" id="RHEA-COMP:11060"/>
        <dbReference type="Rhea" id="RHEA-COMP:11605"/>
        <dbReference type="ChEBI" id="CHEBI:15378"/>
        <dbReference type="ChEBI" id="CHEBI:30013"/>
        <dbReference type="ChEBI" id="CHEBI:30616"/>
        <dbReference type="ChEBI" id="CHEBI:61977"/>
        <dbReference type="ChEBI" id="CHEBI:456216"/>
        <dbReference type="EC" id="2.7.11.1"/>
    </reaction>
</comment>
<accession>A0AAV9G7K5</accession>
<organism evidence="12 13">
    <name type="scientific">Podospora aff. communis PSN243</name>
    <dbReference type="NCBI Taxonomy" id="3040156"/>
    <lineage>
        <taxon>Eukaryota</taxon>
        <taxon>Fungi</taxon>
        <taxon>Dikarya</taxon>
        <taxon>Ascomycota</taxon>
        <taxon>Pezizomycotina</taxon>
        <taxon>Sordariomycetes</taxon>
        <taxon>Sordariomycetidae</taxon>
        <taxon>Sordariales</taxon>
        <taxon>Podosporaceae</taxon>
        <taxon>Podospora</taxon>
    </lineage>
</organism>
<reference evidence="12" key="1">
    <citation type="journal article" date="2023" name="Mol. Phylogenet. Evol.">
        <title>Genome-scale phylogeny and comparative genomics of the fungal order Sordariales.</title>
        <authorList>
            <person name="Hensen N."/>
            <person name="Bonometti L."/>
            <person name="Westerberg I."/>
            <person name="Brannstrom I.O."/>
            <person name="Guillou S."/>
            <person name="Cros-Aarteil S."/>
            <person name="Calhoun S."/>
            <person name="Haridas S."/>
            <person name="Kuo A."/>
            <person name="Mondo S."/>
            <person name="Pangilinan J."/>
            <person name="Riley R."/>
            <person name="LaButti K."/>
            <person name="Andreopoulos B."/>
            <person name="Lipzen A."/>
            <person name="Chen C."/>
            <person name="Yan M."/>
            <person name="Daum C."/>
            <person name="Ng V."/>
            <person name="Clum A."/>
            <person name="Steindorff A."/>
            <person name="Ohm R.A."/>
            <person name="Martin F."/>
            <person name="Silar P."/>
            <person name="Natvig D.O."/>
            <person name="Lalanne C."/>
            <person name="Gautier V."/>
            <person name="Ament-Velasquez S.L."/>
            <person name="Kruys A."/>
            <person name="Hutchinson M.I."/>
            <person name="Powell A.J."/>
            <person name="Barry K."/>
            <person name="Miller A.N."/>
            <person name="Grigoriev I.V."/>
            <person name="Debuchy R."/>
            <person name="Gladieux P."/>
            <person name="Hiltunen Thoren M."/>
            <person name="Johannesson H."/>
        </authorList>
    </citation>
    <scope>NUCLEOTIDE SEQUENCE</scope>
    <source>
        <strain evidence="12">PSN243</strain>
    </source>
</reference>
<evidence type="ECO:0000256" key="6">
    <source>
        <dbReference type="ARBA" id="ARBA00022840"/>
    </source>
</evidence>
<keyword evidence="2" id="KW-0723">Serine/threonine-protein kinase</keyword>
<feature type="region of interest" description="Disordered" evidence="10">
    <location>
        <begin position="1"/>
        <end position="36"/>
    </location>
</feature>
<name>A0AAV9G7K5_9PEZI</name>
<proteinExistence type="predicted"/>
<comment type="catalytic activity">
    <reaction evidence="8">
        <text>L-seryl-[protein] + ATP = O-phospho-L-seryl-[protein] + ADP + H(+)</text>
        <dbReference type="Rhea" id="RHEA:17989"/>
        <dbReference type="Rhea" id="RHEA-COMP:9863"/>
        <dbReference type="Rhea" id="RHEA-COMP:11604"/>
        <dbReference type="ChEBI" id="CHEBI:15378"/>
        <dbReference type="ChEBI" id="CHEBI:29999"/>
        <dbReference type="ChEBI" id="CHEBI:30616"/>
        <dbReference type="ChEBI" id="CHEBI:83421"/>
        <dbReference type="ChEBI" id="CHEBI:456216"/>
        <dbReference type="EC" id="2.7.11.1"/>
    </reaction>
</comment>
<evidence type="ECO:0000313" key="13">
    <source>
        <dbReference type="Proteomes" id="UP001321760"/>
    </source>
</evidence>
<dbReference type="PROSITE" id="PS50011">
    <property type="entry name" value="PROTEIN_KINASE_DOM"/>
    <property type="match status" value="1"/>
</dbReference>
<gene>
    <name evidence="12" type="ORF">QBC34DRAFT_474301</name>
</gene>
<evidence type="ECO:0000256" key="1">
    <source>
        <dbReference type="ARBA" id="ARBA00012513"/>
    </source>
</evidence>
<dbReference type="GO" id="GO:0005524">
    <property type="term" value="F:ATP binding"/>
    <property type="evidence" value="ECO:0007669"/>
    <property type="project" value="UniProtKB-UniRule"/>
</dbReference>
<dbReference type="InterPro" id="IPR017441">
    <property type="entry name" value="Protein_kinase_ATP_BS"/>
</dbReference>
<dbReference type="EMBL" id="MU865973">
    <property type="protein sequence ID" value="KAK4444784.1"/>
    <property type="molecule type" value="Genomic_DNA"/>
</dbReference>
<dbReference type="Gene3D" id="1.10.510.10">
    <property type="entry name" value="Transferase(Phosphotransferase) domain 1"/>
    <property type="match status" value="1"/>
</dbReference>
<evidence type="ECO:0000256" key="9">
    <source>
        <dbReference type="PROSITE-ProRule" id="PRU10141"/>
    </source>
</evidence>
<dbReference type="SUPFAM" id="SSF56112">
    <property type="entry name" value="Protein kinase-like (PK-like)"/>
    <property type="match status" value="1"/>
</dbReference>
<keyword evidence="3" id="KW-0808">Transferase</keyword>
<evidence type="ECO:0000256" key="4">
    <source>
        <dbReference type="ARBA" id="ARBA00022741"/>
    </source>
</evidence>
<dbReference type="InterPro" id="IPR011009">
    <property type="entry name" value="Kinase-like_dom_sf"/>
</dbReference>
<dbReference type="GO" id="GO:0000245">
    <property type="term" value="P:spliceosomal complex assembly"/>
    <property type="evidence" value="ECO:0007669"/>
    <property type="project" value="TreeGrafter"/>
</dbReference>
<sequence>ATAAVEDHATPAESDPQGTSQRPSSEPDSTLPVAPSSNAAISGIEEGRDSYKPGGFHPVYIGDIFAEKYEVLSKIGSGVYSTVWLVKDLTKLEEDEHRFRALKVLSAESYAEDHPILEREILKHLRDDGDKEELGYAYICHVIDDFEHHGPNVTHVCLVFELMGETLRSFGAWFRDNRLSYPVIHGFTIQLLLALDYAHANNPTDIKPDNIFVKFRDTSQIEPGYLAHAPIPTPDRTEETYTPIRSLPLRQFYFTQEDSRNVDQFDIALGDWGVSSWATKHLTENIQPVALRAPEVLIKAPWDAKVDLWNLGALLLELHVAGRMFPGRENNVYMTKCVPPDGKYEAKAHIAEIVDLFGPFPKRLRDNGDQDIVRDVFDDEGRPKGISSRARPPLESEAFMPGIGEDERKECGSFLRAVMKIDPVERLSTEDLLRHPWLGAME</sequence>
<dbReference type="CDD" id="cd05118">
    <property type="entry name" value="STKc_CMGC"/>
    <property type="match status" value="1"/>
</dbReference>
<comment type="caution">
    <text evidence="12">The sequence shown here is derived from an EMBL/GenBank/DDBJ whole genome shotgun (WGS) entry which is preliminary data.</text>
</comment>
<feature type="compositionally biased region" description="Polar residues" evidence="10">
    <location>
        <begin position="16"/>
        <end position="28"/>
    </location>
</feature>
<feature type="domain" description="Protein kinase" evidence="11">
    <location>
        <begin position="69"/>
        <end position="438"/>
    </location>
</feature>
<dbReference type="Gene3D" id="3.30.200.20">
    <property type="entry name" value="Phosphorylase Kinase, domain 1"/>
    <property type="match status" value="1"/>
</dbReference>
<evidence type="ECO:0000256" key="2">
    <source>
        <dbReference type="ARBA" id="ARBA00022527"/>
    </source>
</evidence>
<dbReference type="Proteomes" id="UP001321760">
    <property type="component" value="Unassembled WGS sequence"/>
</dbReference>
<dbReference type="InterPro" id="IPR051334">
    <property type="entry name" value="SRPK"/>
</dbReference>
<evidence type="ECO:0000256" key="10">
    <source>
        <dbReference type="SAM" id="MobiDB-lite"/>
    </source>
</evidence>
<feature type="binding site" evidence="9">
    <location>
        <position position="103"/>
    </location>
    <ligand>
        <name>ATP</name>
        <dbReference type="ChEBI" id="CHEBI:30616"/>
    </ligand>
</feature>
<evidence type="ECO:0000256" key="8">
    <source>
        <dbReference type="ARBA" id="ARBA00048679"/>
    </source>
</evidence>
<dbReference type="PANTHER" id="PTHR47634:SF9">
    <property type="entry name" value="PROTEIN KINASE DOMAIN-CONTAINING PROTEIN-RELATED"/>
    <property type="match status" value="1"/>
</dbReference>
<keyword evidence="6 9" id="KW-0067">ATP-binding</keyword>
<dbReference type="SMART" id="SM00220">
    <property type="entry name" value="S_TKc"/>
    <property type="match status" value="1"/>
</dbReference>
<dbReference type="InterPro" id="IPR000719">
    <property type="entry name" value="Prot_kinase_dom"/>
</dbReference>
<evidence type="ECO:0000256" key="7">
    <source>
        <dbReference type="ARBA" id="ARBA00047899"/>
    </source>
</evidence>